<sequence>MDVTGPASVAVAGAATRVVNNAGQHRLTALDGDRWRLRYRSVDCSAGPLPEPANRPRKHRGRRGKHADPSGKHADPSGKHADPSGKHGGRSGEHAMGWSGVTHPPWCTASTLWPSGSRRNTA</sequence>
<protein>
    <submittedName>
        <fullName evidence="2">Uncharacterized protein</fullName>
    </submittedName>
</protein>
<evidence type="ECO:0000313" key="2">
    <source>
        <dbReference type="EMBL" id="NIH79783.1"/>
    </source>
</evidence>
<keyword evidence="3" id="KW-1185">Reference proteome</keyword>
<evidence type="ECO:0000313" key="3">
    <source>
        <dbReference type="Proteomes" id="UP000754495"/>
    </source>
</evidence>
<feature type="compositionally biased region" description="Basic and acidic residues" evidence="1">
    <location>
        <begin position="66"/>
        <end position="93"/>
    </location>
</feature>
<dbReference type="Proteomes" id="UP000754495">
    <property type="component" value="Unassembled WGS sequence"/>
</dbReference>
<feature type="region of interest" description="Disordered" evidence="1">
    <location>
        <begin position="41"/>
        <end position="122"/>
    </location>
</feature>
<proteinExistence type="predicted"/>
<reference evidence="2 3" key="1">
    <citation type="submission" date="2020-03" db="EMBL/GenBank/DDBJ databases">
        <title>Sequencing the genomes of 1000 actinobacteria strains.</title>
        <authorList>
            <person name="Klenk H.-P."/>
        </authorList>
    </citation>
    <scope>NUCLEOTIDE SEQUENCE [LARGE SCALE GENOMIC DNA]</scope>
    <source>
        <strain evidence="2 3">DSM 45668</strain>
    </source>
</reference>
<organism evidence="2 3">
    <name type="scientific">Amycolatopsis viridis</name>
    <dbReference type="NCBI Taxonomy" id="185678"/>
    <lineage>
        <taxon>Bacteria</taxon>
        <taxon>Bacillati</taxon>
        <taxon>Actinomycetota</taxon>
        <taxon>Actinomycetes</taxon>
        <taxon>Pseudonocardiales</taxon>
        <taxon>Pseudonocardiaceae</taxon>
        <taxon>Amycolatopsis</taxon>
    </lineage>
</organism>
<dbReference type="EMBL" id="JAANOU010000001">
    <property type="protein sequence ID" value="NIH79783.1"/>
    <property type="molecule type" value="Genomic_DNA"/>
</dbReference>
<feature type="compositionally biased region" description="Basic residues" evidence="1">
    <location>
        <begin position="55"/>
        <end position="65"/>
    </location>
</feature>
<name>A0ABX0ST99_9PSEU</name>
<accession>A0ABX0ST99</accession>
<feature type="compositionally biased region" description="Polar residues" evidence="1">
    <location>
        <begin position="108"/>
        <end position="122"/>
    </location>
</feature>
<evidence type="ECO:0000256" key="1">
    <source>
        <dbReference type="SAM" id="MobiDB-lite"/>
    </source>
</evidence>
<comment type="caution">
    <text evidence="2">The sequence shown here is derived from an EMBL/GenBank/DDBJ whole genome shotgun (WGS) entry which is preliminary data.</text>
</comment>
<gene>
    <name evidence="2" type="ORF">FHX46_002313</name>
</gene>